<reference evidence="2 3" key="1">
    <citation type="journal article" date="2019" name="PLoS Biol.">
        <title>Sex chromosomes control vertical transmission of feminizing Wolbachia symbionts in an isopod.</title>
        <authorList>
            <person name="Becking T."/>
            <person name="Chebbi M.A."/>
            <person name="Giraud I."/>
            <person name="Moumen B."/>
            <person name="Laverre T."/>
            <person name="Caubet Y."/>
            <person name="Peccoud J."/>
            <person name="Gilbert C."/>
            <person name="Cordaux R."/>
        </authorList>
    </citation>
    <scope>NUCLEOTIDE SEQUENCE [LARGE SCALE GENOMIC DNA]</scope>
    <source>
        <strain evidence="2">ANa2</strain>
        <tissue evidence="2">Whole body excluding digestive tract and cuticle</tissue>
    </source>
</reference>
<dbReference type="SUPFAM" id="SSF46589">
    <property type="entry name" value="tRNA-binding arm"/>
    <property type="match status" value="1"/>
</dbReference>
<comment type="caution">
    <text evidence="2">The sequence shown here is derived from an EMBL/GenBank/DDBJ whole genome shotgun (WGS) entry which is preliminary data.</text>
</comment>
<dbReference type="EMBL" id="SEYY01018481">
    <property type="protein sequence ID" value="KAB7499301.1"/>
    <property type="molecule type" value="Genomic_DNA"/>
</dbReference>
<dbReference type="Proteomes" id="UP000326759">
    <property type="component" value="Unassembled WGS sequence"/>
</dbReference>
<organism evidence="2 3">
    <name type="scientific">Armadillidium nasatum</name>
    <dbReference type="NCBI Taxonomy" id="96803"/>
    <lineage>
        <taxon>Eukaryota</taxon>
        <taxon>Metazoa</taxon>
        <taxon>Ecdysozoa</taxon>
        <taxon>Arthropoda</taxon>
        <taxon>Crustacea</taxon>
        <taxon>Multicrustacea</taxon>
        <taxon>Malacostraca</taxon>
        <taxon>Eumalacostraca</taxon>
        <taxon>Peracarida</taxon>
        <taxon>Isopoda</taxon>
        <taxon>Oniscidea</taxon>
        <taxon>Crinocheta</taxon>
        <taxon>Armadillidiidae</taxon>
        <taxon>Armadillidium</taxon>
    </lineage>
</organism>
<proteinExistence type="predicted"/>
<sequence length="72" mass="8575">MLDIVLFREDQGGNPEIIRESQRKRYKDVGTVDEIISLDTKWRATSIMETCLTKWGTLYPKLLEKRKRLNYN</sequence>
<evidence type="ECO:0000313" key="3">
    <source>
        <dbReference type="Proteomes" id="UP000326759"/>
    </source>
</evidence>
<dbReference type="Gene3D" id="1.10.287.40">
    <property type="entry name" value="Serine-tRNA synthetase, tRNA binding domain"/>
    <property type="match status" value="1"/>
</dbReference>
<accession>A0A5N5SYL8</accession>
<dbReference type="InterPro" id="IPR042103">
    <property type="entry name" value="SerRS_1_N_sf"/>
</dbReference>
<name>A0A5N5SYL8_9CRUS</name>
<gene>
    <name evidence="2" type="ORF">Anas_06108</name>
</gene>
<feature type="domain" description="Serine-tRNA synthetase type1 N-terminal" evidence="1">
    <location>
        <begin position="1"/>
        <end position="45"/>
    </location>
</feature>
<dbReference type="Pfam" id="PF02403">
    <property type="entry name" value="Seryl_tRNA_N"/>
    <property type="match status" value="1"/>
</dbReference>
<protein>
    <submittedName>
        <fullName evidence="2">Serine--tRNA ligase, cytoplasmic</fullName>
    </submittedName>
</protein>
<dbReference type="OrthoDB" id="10264585at2759"/>
<dbReference type="InterPro" id="IPR015866">
    <property type="entry name" value="Ser-tRNA-synth_1_N"/>
</dbReference>
<evidence type="ECO:0000313" key="2">
    <source>
        <dbReference type="EMBL" id="KAB7499301.1"/>
    </source>
</evidence>
<keyword evidence="3" id="KW-1185">Reference proteome</keyword>
<dbReference type="GO" id="GO:0016874">
    <property type="term" value="F:ligase activity"/>
    <property type="evidence" value="ECO:0007669"/>
    <property type="project" value="UniProtKB-KW"/>
</dbReference>
<dbReference type="GO" id="GO:0000166">
    <property type="term" value="F:nucleotide binding"/>
    <property type="evidence" value="ECO:0007669"/>
    <property type="project" value="InterPro"/>
</dbReference>
<evidence type="ECO:0000259" key="1">
    <source>
        <dbReference type="Pfam" id="PF02403"/>
    </source>
</evidence>
<keyword evidence="2" id="KW-0436">Ligase</keyword>
<dbReference type="AlphaFoldDB" id="A0A5N5SYL8"/>
<dbReference type="InterPro" id="IPR010978">
    <property type="entry name" value="tRNA-bd_arm"/>
</dbReference>